<evidence type="ECO:0000313" key="2">
    <source>
        <dbReference type="Proteomes" id="UP000567179"/>
    </source>
</evidence>
<dbReference type="Proteomes" id="UP000567179">
    <property type="component" value="Unassembled WGS sequence"/>
</dbReference>
<proteinExistence type="predicted"/>
<gene>
    <name evidence="1" type="ORF">D9619_005335</name>
</gene>
<evidence type="ECO:0000313" key="1">
    <source>
        <dbReference type="EMBL" id="KAF5330292.1"/>
    </source>
</evidence>
<reference evidence="1 2" key="1">
    <citation type="journal article" date="2020" name="ISME J.">
        <title>Uncovering the hidden diversity of litter-decomposition mechanisms in mushroom-forming fungi.</title>
        <authorList>
            <person name="Floudas D."/>
            <person name="Bentzer J."/>
            <person name="Ahren D."/>
            <person name="Johansson T."/>
            <person name="Persson P."/>
            <person name="Tunlid A."/>
        </authorList>
    </citation>
    <scope>NUCLEOTIDE SEQUENCE [LARGE SCALE GENOMIC DNA]</scope>
    <source>
        <strain evidence="1 2">CBS 101986</strain>
    </source>
</reference>
<dbReference type="AlphaFoldDB" id="A0A8H5BXP9"/>
<dbReference type="EMBL" id="JAACJJ010000001">
    <property type="protein sequence ID" value="KAF5330292.1"/>
    <property type="molecule type" value="Genomic_DNA"/>
</dbReference>
<comment type="caution">
    <text evidence="1">The sequence shown here is derived from an EMBL/GenBank/DDBJ whole genome shotgun (WGS) entry which is preliminary data.</text>
</comment>
<accession>A0A8H5BXP9</accession>
<sequence>MPGETPQVFPVGGTVVLKRMPPGLNPAYAAYLFKGITGVVEKVVYSTAHGQRLYTLNIPQTGGGLITVPQIPENCLGSA</sequence>
<protein>
    <submittedName>
        <fullName evidence="1">Uncharacterized protein</fullName>
    </submittedName>
</protein>
<name>A0A8H5BXP9_9AGAR</name>
<organism evidence="1 2">
    <name type="scientific">Psilocybe cf. subviscida</name>
    <dbReference type="NCBI Taxonomy" id="2480587"/>
    <lineage>
        <taxon>Eukaryota</taxon>
        <taxon>Fungi</taxon>
        <taxon>Dikarya</taxon>
        <taxon>Basidiomycota</taxon>
        <taxon>Agaricomycotina</taxon>
        <taxon>Agaricomycetes</taxon>
        <taxon>Agaricomycetidae</taxon>
        <taxon>Agaricales</taxon>
        <taxon>Agaricineae</taxon>
        <taxon>Strophariaceae</taxon>
        <taxon>Psilocybe</taxon>
    </lineage>
</organism>
<keyword evidence="2" id="KW-1185">Reference proteome</keyword>